<accession>A0A9P5PLQ0</accession>
<dbReference type="PANTHER" id="PTHR43712">
    <property type="entry name" value="PUTATIVE (AFU_ORTHOLOGUE AFUA_4G14580)-RELATED"/>
    <property type="match status" value="1"/>
</dbReference>
<evidence type="ECO:0000256" key="3">
    <source>
        <dbReference type="ARBA" id="ARBA00022691"/>
    </source>
</evidence>
<evidence type="ECO:0000313" key="8">
    <source>
        <dbReference type="Proteomes" id="UP000772434"/>
    </source>
</evidence>
<sequence length="483" mass="53508">MPIKANTNFANSTQNNEDTDMPNNTNFDNSHLTALTDLINKAVQDVIAEYATFGQPVPSLDTLTPGPFTVPEETPARLTKAIQIIEAACAQLSYTVAPPGSVMINKSLEHEEPACLLVVTDARIADFLLDKPDGLPASELAVLSGLDASKLTRILRLLATRHCFKEVKPGVFANNRLSMKLLSSDPVSSIVGLLTDESLRASAYLNETITDPKSEVDDGIPFKRATGHSFFDYHKTPQGLKKGERFPRAMLGWGDVTGKGFLAKVYPWPSYPSGTTICDIGGGNGHVTMALMKAQPHLKLVLQDQPQVIEMARKVLLDQRTPTAIEEQRIQFVPFDFFKDAAVEGCDFYYVRRFSLLDLRDWPDAESEVILKNVRRSMKPGSKVIIHDTVLRDAVRALTGDNSNNEADTQLAQLDLDTAPPPLLPNYGIARARTYELDMTMMNLLNARARTLEEFVELCKKCELKFEKMYKVGETDLVEFSPA</sequence>
<dbReference type="InterPro" id="IPR012967">
    <property type="entry name" value="COMT_dimerisation"/>
</dbReference>
<dbReference type="AlphaFoldDB" id="A0A9P5PLQ0"/>
<evidence type="ECO:0000256" key="4">
    <source>
        <dbReference type="SAM" id="MobiDB-lite"/>
    </source>
</evidence>
<dbReference type="InterPro" id="IPR016461">
    <property type="entry name" value="COMT-like"/>
</dbReference>
<keyword evidence="8" id="KW-1185">Reference proteome</keyword>
<proteinExistence type="predicted"/>
<dbReference type="SUPFAM" id="SSF46785">
    <property type="entry name" value="Winged helix' DNA-binding domain"/>
    <property type="match status" value="1"/>
</dbReference>
<dbReference type="Gene3D" id="3.40.50.150">
    <property type="entry name" value="Vaccinia Virus protein VP39"/>
    <property type="match status" value="1"/>
</dbReference>
<feature type="domain" description="O-methyltransferase C-terminal" evidence="5">
    <location>
        <begin position="204"/>
        <end position="394"/>
    </location>
</feature>
<dbReference type="OrthoDB" id="1606438at2759"/>
<dbReference type="Gene3D" id="1.10.10.10">
    <property type="entry name" value="Winged helix-like DNA-binding domain superfamily/Winged helix DNA-binding domain"/>
    <property type="match status" value="1"/>
</dbReference>
<dbReference type="CDD" id="cd02440">
    <property type="entry name" value="AdoMet_MTases"/>
    <property type="match status" value="1"/>
</dbReference>
<dbReference type="EMBL" id="JADNRY010000064">
    <property type="protein sequence ID" value="KAF9068144.1"/>
    <property type="molecule type" value="Genomic_DNA"/>
</dbReference>
<keyword evidence="3" id="KW-0949">S-adenosyl-L-methionine</keyword>
<name>A0A9P5PLQ0_9AGAR</name>
<keyword evidence="2" id="KW-0808">Transferase</keyword>
<dbReference type="InterPro" id="IPR036388">
    <property type="entry name" value="WH-like_DNA-bd_sf"/>
</dbReference>
<evidence type="ECO:0000259" key="6">
    <source>
        <dbReference type="Pfam" id="PF08100"/>
    </source>
</evidence>
<dbReference type="GO" id="GO:0008171">
    <property type="term" value="F:O-methyltransferase activity"/>
    <property type="evidence" value="ECO:0007669"/>
    <property type="project" value="InterPro"/>
</dbReference>
<dbReference type="Pfam" id="PF08100">
    <property type="entry name" value="Dimerisation"/>
    <property type="match status" value="1"/>
</dbReference>
<evidence type="ECO:0000256" key="1">
    <source>
        <dbReference type="ARBA" id="ARBA00022603"/>
    </source>
</evidence>
<evidence type="ECO:0000313" key="7">
    <source>
        <dbReference type="EMBL" id="KAF9068144.1"/>
    </source>
</evidence>
<dbReference type="SUPFAM" id="SSF53335">
    <property type="entry name" value="S-adenosyl-L-methionine-dependent methyltransferases"/>
    <property type="match status" value="1"/>
</dbReference>
<evidence type="ECO:0000259" key="5">
    <source>
        <dbReference type="Pfam" id="PF00891"/>
    </source>
</evidence>
<feature type="domain" description="O-methyltransferase dimerisation" evidence="6">
    <location>
        <begin position="113"/>
        <end position="184"/>
    </location>
</feature>
<dbReference type="Proteomes" id="UP000772434">
    <property type="component" value="Unassembled WGS sequence"/>
</dbReference>
<gene>
    <name evidence="7" type="ORF">BDP27DRAFT_1327695</name>
</gene>
<dbReference type="GO" id="GO:0032259">
    <property type="term" value="P:methylation"/>
    <property type="evidence" value="ECO:0007669"/>
    <property type="project" value="UniProtKB-KW"/>
</dbReference>
<dbReference type="PANTHER" id="PTHR43712:SF2">
    <property type="entry name" value="O-METHYLTRANSFERASE CICE"/>
    <property type="match status" value="1"/>
</dbReference>
<dbReference type="InterPro" id="IPR001077">
    <property type="entry name" value="COMT_C"/>
</dbReference>
<dbReference type="InterPro" id="IPR029063">
    <property type="entry name" value="SAM-dependent_MTases_sf"/>
</dbReference>
<comment type="caution">
    <text evidence="7">The sequence shown here is derived from an EMBL/GenBank/DDBJ whole genome shotgun (WGS) entry which is preliminary data.</text>
</comment>
<organism evidence="7 8">
    <name type="scientific">Rhodocollybia butyracea</name>
    <dbReference type="NCBI Taxonomy" id="206335"/>
    <lineage>
        <taxon>Eukaryota</taxon>
        <taxon>Fungi</taxon>
        <taxon>Dikarya</taxon>
        <taxon>Basidiomycota</taxon>
        <taxon>Agaricomycotina</taxon>
        <taxon>Agaricomycetes</taxon>
        <taxon>Agaricomycetidae</taxon>
        <taxon>Agaricales</taxon>
        <taxon>Marasmiineae</taxon>
        <taxon>Omphalotaceae</taxon>
        <taxon>Rhodocollybia</taxon>
    </lineage>
</organism>
<evidence type="ECO:0000256" key="2">
    <source>
        <dbReference type="ARBA" id="ARBA00022679"/>
    </source>
</evidence>
<reference evidence="7" key="1">
    <citation type="submission" date="2020-11" db="EMBL/GenBank/DDBJ databases">
        <authorList>
            <consortium name="DOE Joint Genome Institute"/>
            <person name="Ahrendt S."/>
            <person name="Riley R."/>
            <person name="Andreopoulos W."/>
            <person name="Labutti K."/>
            <person name="Pangilinan J."/>
            <person name="Ruiz-Duenas F.J."/>
            <person name="Barrasa J.M."/>
            <person name="Sanchez-Garcia M."/>
            <person name="Camarero S."/>
            <person name="Miyauchi S."/>
            <person name="Serrano A."/>
            <person name="Linde D."/>
            <person name="Babiker R."/>
            <person name="Drula E."/>
            <person name="Ayuso-Fernandez I."/>
            <person name="Pacheco R."/>
            <person name="Padilla G."/>
            <person name="Ferreira P."/>
            <person name="Barriuso J."/>
            <person name="Kellner H."/>
            <person name="Castanera R."/>
            <person name="Alfaro M."/>
            <person name="Ramirez L."/>
            <person name="Pisabarro A.G."/>
            <person name="Kuo A."/>
            <person name="Tritt A."/>
            <person name="Lipzen A."/>
            <person name="He G."/>
            <person name="Yan M."/>
            <person name="Ng V."/>
            <person name="Cullen D."/>
            <person name="Martin F."/>
            <person name="Rosso M.-N."/>
            <person name="Henrissat B."/>
            <person name="Hibbett D."/>
            <person name="Martinez A.T."/>
            <person name="Grigoriev I.V."/>
        </authorList>
    </citation>
    <scope>NUCLEOTIDE SEQUENCE</scope>
    <source>
        <strain evidence="7">AH 40177</strain>
    </source>
</reference>
<dbReference type="PROSITE" id="PS51683">
    <property type="entry name" value="SAM_OMT_II"/>
    <property type="match status" value="1"/>
</dbReference>
<dbReference type="Pfam" id="PF00891">
    <property type="entry name" value="Methyltransf_2"/>
    <property type="match status" value="1"/>
</dbReference>
<protein>
    <submittedName>
        <fullName evidence="7">S-adenosyl-L-methionine-dependent methyltransferase</fullName>
    </submittedName>
</protein>
<feature type="region of interest" description="Disordered" evidence="4">
    <location>
        <begin position="1"/>
        <end position="28"/>
    </location>
</feature>
<keyword evidence="1 7" id="KW-0489">Methyltransferase</keyword>
<dbReference type="InterPro" id="IPR036390">
    <property type="entry name" value="WH_DNA-bd_sf"/>
</dbReference>